<dbReference type="InterPro" id="IPR036928">
    <property type="entry name" value="AS_sf"/>
</dbReference>
<dbReference type="PANTHER" id="PTHR46310:SF7">
    <property type="entry name" value="AMIDASE 1"/>
    <property type="match status" value="1"/>
</dbReference>
<dbReference type="Proteomes" id="UP000272503">
    <property type="component" value="Unassembled WGS sequence"/>
</dbReference>
<evidence type="ECO:0000313" key="3">
    <source>
        <dbReference type="EMBL" id="RLP77395.1"/>
    </source>
</evidence>
<dbReference type="PANTHER" id="PTHR46310">
    <property type="entry name" value="AMIDASE 1"/>
    <property type="match status" value="1"/>
</dbReference>
<dbReference type="RefSeq" id="WP_121647378.1">
    <property type="nucleotide sequence ID" value="NZ_RCUX01000002.1"/>
</dbReference>
<protein>
    <submittedName>
        <fullName evidence="3">DUF3225 domain-containing protein</fullName>
    </submittedName>
</protein>
<feature type="domain" description="Amidase" evidence="2">
    <location>
        <begin position="519"/>
        <end position="673"/>
    </location>
</feature>
<dbReference type="GO" id="GO:0016811">
    <property type="term" value="F:hydrolase activity, acting on carbon-nitrogen (but not peptide) bonds, in linear amides"/>
    <property type="evidence" value="ECO:0007669"/>
    <property type="project" value="InterPro"/>
</dbReference>
<feature type="region of interest" description="Disordered" evidence="1">
    <location>
        <begin position="586"/>
        <end position="611"/>
    </location>
</feature>
<dbReference type="InterPro" id="IPR004304">
    <property type="entry name" value="FmdA_AmdA"/>
</dbReference>
<organism evidence="3 4">
    <name type="scientific">Mycetocola tolaasinivorans</name>
    <dbReference type="NCBI Taxonomy" id="76635"/>
    <lineage>
        <taxon>Bacteria</taxon>
        <taxon>Bacillati</taxon>
        <taxon>Actinomycetota</taxon>
        <taxon>Actinomycetes</taxon>
        <taxon>Micrococcales</taxon>
        <taxon>Microbacteriaceae</taxon>
        <taxon>Mycetocola</taxon>
    </lineage>
</organism>
<accession>A0A3L7ABM2</accession>
<proteinExistence type="predicted"/>
<dbReference type="OrthoDB" id="182039at2"/>
<evidence type="ECO:0000259" key="2">
    <source>
        <dbReference type="Pfam" id="PF01425"/>
    </source>
</evidence>
<reference evidence="3 4" key="1">
    <citation type="submission" date="2018-10" db="EMBL/GenBank/DDBJ databases">
        <authorList>
            <person name="Li J."/>
        </authorList>
    </citation>
    <scope>NUCLEOTIDE SEQUENCE [LARGE SCALE GENOMIC DNA]</scope>
    <source>
        <strain evidence="3 4">IF 016277</strain>
    </source>
</reference>
<dbReference type="SUPFAM" id="SSF54427">
    <property type="entry name" value="NTF2-like"/>
    <property type="match status" value="1"/>
</dbReference>
<gene>
    <name evidence="3" type="ORF">D9V32_02795</name>
</gene>
<dbReference type="Gene3D" id="2.60.120.580">
    <property type="entry name" value="Acetamidase/Formamidase-like domains"/>
    <property type="match status" value="2"/>
</dbReference>
<name>A0A3L7ABM2_9MICO</name>
<dbReference type="AlphaFoldDB" id="A0A3L7ABM2"/>
<dbReference type="EMBL" id="RCUX01000002">
    <property type="protein sequence ID" value="RLP77395.1"/>
    <property type="molecule type" value="Genomic_DNA"/>
</dbReference>
<dbReference type="InterPro" id="IPR023631">
    <property type="entry name" value="Amidase_dom"/>
</dbReference>
<dbReference type="SUPFAM" id="SSF141130">
    <property type="entry name" value="Acetamidase/Formamidase-like"/>
    <property type="match status" value="1"/>
</dbReference>
<dbReference type="InterPro" id="IPR024507">
    <property type="entry name" value="AtzH-like"/>
</dbReference>
<dbReference type="Gene3D" id="3.90.1300.10">
    <property type="entry name" value="Amidase signature (AS) domain"/>
    <property type="match status" value="1"/>
</dbReference>
<dbReference type="Pfam" id="PF11533">
    <property type="entry name" value="AtzH-like"/>
    <property type="match status" value="1"/>
</dbReference>
<evidence type="ECO:0000256" key="1">
    <source>
        <dbReference type="SAM" id="MobiDB-lite"/>
    </source>
</evidence>
<evidence type="ECO:0000313" key="4">
    <source>
        <dbReference type="Proteomes" id="UP000272503"/>
    </source>
</evidence>
<dbReference type="Gene3D" id="3.10.450.50">
    <property type="match status" value="1"/>
</dbReference>
<dbReference type="SUPFAM" id="SSF75304">
    <property type="entry name" value="Amidase signature (AS) enzymes"/>
    <property type="match status" value="1"/>
</dbReference>
<keyword evidence="4" id="KW-1185">Reference proteome</keyword>
<comment type="caution">
    <text evidence="3">The sequence shown here is derived from an EMBL/GenBank/DDBJ whole genome shotgun (WGS) entry which is preliminary data.</text>
</comment>
<dbReference type="Pfam" id="PF01425">
    <property type="entry name" value="Amidase"/>
    <property type="match status" value="1"/>
</dbReference>
<dbReference type="Gene3D" id="3.10.28.20">
    <property type="entry name" value="Acetamidase/Formamidase-like domains"/>
    <property type="match status" value="1"/>
</dbReference>
<dbReference type="Pfam" id="PF03069">
    <property type="entry name" value="FmdA_AmdA"/>
    <property type="match status" value="1"/>
</dbReference>
<sequence>MEQREIKTAQNGASEIGIGPVLQRGTGPIRSAHYVHAGADTVLWGRLPAAGDAPLLTVDDGTEVTIDTVSHEGLLEDQGSDPAVFFGSHGVPIDRVLEDAIEIARKAPREAETDGPHVVSRPIAVRGAKPGDVLGITLVEALRRVPYGVISNRHGRGALPDRFPEGPENVSVFSPVVPAEPGNLAADAPAWGSVPLRSGEAGRARFKLHPFLGIMGVAVAETERPHSVPPGIHGGNIDVSLLTPGSTIFLPVQVPGALAYVGDPHFAQGDGEVSLTALEASLRVTVRFDLVPAAEAVARWGTLTAPLIETPDFVVPCGLGSTLDEAMRACVEASVSLLGARYSMEAHLAYAYLSAATDFRISQVVDRVVGVHATIRRSDFTAGHGSAALVAASEAYERALTGNDVEALAAAFVSGPGALRADAHGVLRGSADIFGFRSRRGGTASRTVVNRDIRWIDAHNALMMVETRTAAGGRGLNTQHWTLGAEGWKIALAHVSAPAPAIDPAVWRIVGTPLVPAAASGALSGERIAVKDLFAVAGQRIGAGVPAYLAEDAVEPEHAPALAALLSAGAEVTGIAQTDEFAYGLSGTSGPHSPAANPAAPGRLPGGSTSGPAVAVASGQASIALGTDTAGSIRVPAAYQGLWGLRTTHGLVSRTGVLPLAPSFDSVGWLTREPGLLRRVLAASVPGPDTPSARVTEVITVPSLLRGVECSVATALFAAFATLGELGYSTTSTELDRLDEVPEVFRLVQAGEAHAAHGEWVAAHPGALQPAVAARFRAAAELDPEVIAGARVHQTELRGLLNEALGDRLLLIPTTPGPAPRVDIPPAELDAVRVATLRLTTIASLTGRPALAFPVPGTPASPPIGLSLIGPPGSEHTLLDLADSLTRQLTTSFDRETV</sequence>
<dbReference type="InterPro" id="IPR032710">
    <property type="entry name" value="NTF2-like_dom_sf"/>
</dbReference>